<protein>
    <submittedName>
        <fullName evidence="1">Uncharacterized protein</fullName>
    </submittedName>
</protein>
<accession>A0ACB8DVV8</accession>
<dbReference type="EMBL" id="CM023470">
    <property type="protein sequence ID" value="KAH7978239.1"/>
    <property type="molecule type" value="Genomic_DNA"/>
</dbReference>
<name>A0ACB8DVV8_DERSI</name>
<sequence>MDPWRESTPCSRGPPGHRLNAAYLAPIQDPYSTASHHPQHYHSPSSRSPPSSPSRGLQNRFQTGRGLDLRTTTNGALLQILCTLATIDYATARTADRVRINPYNNSLTISTPSEPRARLYLQVSELRLSPTSYPLRAYMAAPDNALRGII</sequence>
<proteinExistence type="predicted"/>
<dbReference type="Proteomes" id="UP000821865">
    <property type="component" value="Chromosome 1"/>
</dbReference>
<gene>
    <name evidence="1" type="ORF">HPB49_004890</name>
</gene>
<reference evidence="1" key="1">
    <citation type="submission" date="2020-05" db="EMBL/GenBank/DDBJ databases">
        <title>Large-scale comparative analyses of tick genomes elucidate their genetic diversity and vector capacities.</title>
        <authorList>
            <person name="Jia N."/>
            <person name="Wang J."/>
            <person name="Shi W."/>
            <person name="Du L."/>
            <person name="Sun Y."/>
            <person name="Zhan W."/>
            <person name="Jiang J."/>
            <person name="Wang Q."/>
            <person name="Zhang B."/>
            <person name="Ji P."/>
            <person name="Sakyi L.B."/>
            <person name="Cui X."/>
            <person name="Yuan T."/>
            <person name="Jiang B."/>
            <person name="Yang W."/>
            <person name="Lam T.T.-Y."/>
            <person name="Chang Q."/>
            <person name="Ding S."/>
            <person name="Wang X."/>
            <person name="Zhu J."/>
            <person name="Ruan X."/>
            <person name="Zhao L."/>
            <person name="Wei J."/>
            <person name="Que T."/>
            <person name="Du C."/>
            <person name="Cheng J."/>
            <person name="Dai P."/>
            <person name="Han X."/>
            <person name="Huang E."/>
            <person name="Gao Y."/>
            <person name="Liu J."/>
            <person name="Shao H."/>
            <person name="Ye R."/>
            <person name="Li L."/>
            <person name="Wei W."/>
            <person name="Wang X."/>
            <person name="Wang C."/>
            <person name="Yang T."/>
            <person name="Huo Q."/>
            <person name="Li W."/>
            <person name="Guo W."/>
            <person name="Chen H."/>
            <person name="Zhou L."/>
            <person name="Ni X."/>
            <person name="Tian J."/>
            <person name="Zhou Y."/>
            <person name="Sheng Y."/>
            <person name="Liu T."/>
            <person name="Pan Y."/>
            <person name="Xia L."/>
            <person name="Li J."/>
            <person name="Zhao F."/>
            <person name="Cao W."/>
        </authorList>
    </citation>
    <scope>NUCLEOTIDE SEQUENCE</scope>
    <source>
        <strain evidence="1">Dsil-2018</strain>
    </source>
</reference>
<organism evidence="1 2">
    <name type="scientific">Dermacentor silvarum</name>
    <name type="common">Tick</name>
    <dbReference type="NCBI Taxonomy" id="543639"/>
    <lineage>
        <taxon>Eukaryota</taxon>
        <taxon>Metazoa</taxon>
        <taxon>Ecdysozoa</taxon>
        <taxon>Arthropoda</taxon>
        <taxon>Chelicerata</taxon>
        <taxon>Arachnida</taxon>
        <taxon>Acari</taxon>
        <taxon>Parasitiformes</taxon>
        <taxon>Ixodida</taxon>
        <taxon>Ixodoidea</taxon>
        <taxon>Ixodidae</taxon>
        <taxon>Rhipicephalinae</taxon>
        <taxon>Dermacentor</taxon>
    </lineage>
</organism>
<comment type="caution">
    <text evidence="1">The sequence shown here is derived from an EMBL/GenBank/DDBJ whole genome shotgun (WGS) entry which is preliminary data.</text>
</comment>
<keyword evidence="2" id="KW-1185">Reference proteome</keyword>
<evidence type="ECO:0000313" key="1">
    <source>
        <dbReference type="EMBL" id="KAH7978239.1"/>
    </source>
</evidence>
<evidence type="ECO:0000313" key="2">
    <source>
        <dbReference type="Proteomes" id="UP000821865"/>
    </source>
</evidence>